<dbReference type="Proteomes" id="UP000014417">
    <property type="component" value="Unassembled WGS sequence"/>
</dbReference>
<dbReference type="RefSeq" id="WP_016456502.1">
    <property type="nucleotide sequence ID" value="NZ_KE150269.1"/>
</dbReference>
<evidence type="ECO:0000259" key="1">
    <source>
        <dbReference type="Pfam" id="PF00899"/>
    </source>
</evidence>
<dbReference type="HOGENOM" id="CLU_013325_10_0_11"/>
<dbReference type="AlphaFoldDB" id="S2WHK0"/>
<dbReference type="InterPro" id="IPR000594">
    <property type="entry name" value="ThiF_NAD_FAD-bd"/>
</dbReference>
<reference evidence="2 3" key="1">
    <citation type="submission" date="2013-04" db="EMBL/GenBank/DDBJ databases">
        <title>The Genome Sequence of Propionimicrobium lymphophilum ACS-093-V-SCH5.</title>
        <authorList>
            <consortium name="The Broad Institute Genomics Platform"/>
            <person name="Earl A."/>
            <person name="Ward D."/>
            <person name="Feldgarden M."/>
            <person name="Gevers D."/>
            <person name="Saerens B."/>
            <person name="Vaneechoutte M."/>
            <person name="Walker B."/>
            <person name="Young S."/>
            <person name="Zeng Q."/>
            <person name="Gargeya S."/>
            <person name="Fitzgerald M."/>
            <person name="Haas B."/>
            <person name="Abouelleil A."/>
            <person name="Allen A.W."/>
            <person name="Alvarado L."/>
            <person name="Arachchi H.M."/>
            <person name="Berlin A.M."/>
            <person name="Chapman S.B."/>
            <person name="Gainer-Dewar J."/>
            <person name="Goldberg J."/>
            <person name="Griggs A."/>
            <person name="Gujja S."/>
            <person name="Hansen M."/>
            <person name="Howarth C."/>
            <person name="Imamovic A."/>
            <person name="Ireland A."/>
            <person name="Larimer J."/>
            <person name="McCowan C."/>
            <person name="Murphy C."/>
            <person name="Pearson M."/>
            <person name="Poon T.W."/>
            <person name="Priest M."/>
            <person name="Roberts A."/>
            <person name="Saif S."/>
            <person name="Shea T."/>
            <person name="Sisk P."/>
            <person name="Sykes S."/>
            <person name="Wortman J."/>
            <person name="Nusbaum C."/>
            <person name="Birren B."/>
        </authorList>
    </citation>
    <scope>NUCLEOTIDE SEQUENCE [LARGE SCALE GENOMIC DNA]</scope>
    <source>
        <strain evidence="2 3">ACS-093-V-SCH5</strain>
    </source>
</reference>
<sequence>MISPKEKQRISRQLVLPGFGVAAQERLASAHVVVIGAGGLGGPLLLSLAGAGVGKVTIVDDDEVSLSNISRQILFNVGDIGESKARLAAEKLSKMHPDGSFLAVTENFSPENALKLASDADLLVEASDNFNTKFLSADVAEVTSTPLVWGSVLRFEGQVGLCWSGERVVDGVGFRDLHPEQPSSDLIPDNAKVGVLGASTGVIGNLMATEVIKFIVGVGDSRPGLLLSYDAMSSRLIRSQVVANSSRHQLRKLG</sequence>
<dbReference type="EMBL" id="AGZR01000009">
    <property type="protein sequence ID" value="EPD32127.1"/>
    <property type="molecule type" value="Genomic_DNA"/>
</dbReference>
<dbReference type="PANTHER" id="PTHR10953">
    <property type="entry name" value="UBIQUITIN-ACTIVATING ENZYME E1"/>
    <property type="match status" value="1"/>
</dbReference>
<dbReference type="CDD" id="cd00757">
    <property type="entry name" value="ThiF_MoeB_HesA_family"/>
    <property type="match status" value="1"/>
</dbReference>
<dbReference type="GO" id="GO:0016779">
    <property type="term" value="F:nucleotidyltransferase activity"/>
    <property type="evidence" value="ECO:0007669"/>
    <property type="project" value="TreeGrafter"/>
</dbReference>
<dbReference type="GO" id="GO:0005737">
    <property type="term" value="C:cytoplasm"/>
    <property type="evidence" value="ECO:0007669"/>
    <property type="project" value="TreeGrafter"/>
</dbReference>
<dbReference type="GO" id="GO:0008641">
    <property type="term" value="F:ubiquitin-like modifier activating enzyme activity"/>
    <property type="evidence" value="ECO:0007669"/>
    <property type="project" value="InterPro"/>
</dbReference>
<dbReference type="InterPro" id="IPR045886">
    <property type="entry name" value="ThiF/MoeB/HesA"/>
</dbReference>
<dbReference type="PANTHER" id="PTHR10953:SF102">
    <property type="entry name" value="ADENYLYLTRANSFERASE AND SULFURTRANSFERASE MOCS3"/>
    <property type="match status" value="1"/>
</dbReference>
<dbReference type="InterPro" id="IPR035985">
    <property type="entry name" value="Ubiquitin-activating_enz"/>
</dbReference>
<organism evidence="2 3">
    <name type="scientific">Propionimicrobium lymphophilum ACS-093-V-SCH5</name>
    <dbReference type="NCBI Taxonomy" id="883161"/>
    <lineage>
        <taxon>Bacteria</taxon>
        <taxon>Bacillati</taxon>
        <taxon>Actinomycetota</taxon>
        <taxon>Actinomycetes</taxon>
        <taxon>Propionibacteriales</taxon>
        <taxon>Propionibacteriaceae</taxon>
        <taxon>Propionimicrobium</taxon>
    </lineage>
</organism>
<gene>
    <name evidence="2" type="ORF">HMPREF9306_01691</name>
</gene>
<dbReference type="SUPFAM" id="SSF69572">
    <property type="entry name" value="Activating enzymes of the ubiquitin-like proteins"/>
    <property type="match status" value="1"/>
</dbReference>
<evidence type="ECO:0000313" key="2">
    <source>
        <dbReference type="EMBL" id="EPD32127.1"/>
    </source>
</evidence>
<keyword evidence="3" id="KW-1185">Reference proteome</keyword>
<comment type="caution">
    <text evidence="2">The sequence shown here is derived from an EMBL/GenBank/DDBJ whole genome shotgun (WGS) entry which is preliminary data.</text>
</comment>
<accession>S2WHK0</accession>
<dbReference type="Gene3D" id="3.40.50.720">
    <property type="entry name" value="NAD(P)-binding Rossmann-like Domain"/>
    <property type="match status" value="1"/>
</dbReference>
<protein>
    <recommendedName>
        <fullName evidence="1">THIF-type NAD/FAD binding fold domain-containing protein</fullName>
    </recommendedName>
</protein>
<dbReference type="Pfam" id="PF00899">
    <property type="entry name" value="ThiF"/>
    <property type="match status" value="1"/>
</dbReference>
<feature type="domain" description="THIF-type NAD/FAD binding fold" evidence="1">
    <location>
        <begin position="11"/>
        <end position="238"/>
    </location>
</feature>
<dbReference type="STRING" id="883161.HMPREF9306_01691"/>
<dbReference type="PATRIC" id="fig|883161.3.peg.1677"/>
<name>S2WHK0_9ACTN</name>
<evidence type="ECO:0000313" key="3">
    <source>
        <dbReference type="Proteomes" id="UP000014417"/>
    </source>
</evidence>
<dbReference type="GO" id="GO:0004792">
    <property type="term" value="F:thiosulfate-cyanide sulfurtransferase activity"/>
    <property type="evidence" value="ECO:0007669"/>
    <property type="project" value="TreeGrafter"/>
</dbReference>
<proteinExistence type="predicted"/>